<comment type="caution">
    <text evidence="1">The sequence shown here is derived from an EMBL/GenBank/DDBJ whole genome shotgun (WGS) entry which is preliminary data.</text>
</comment>
<dbReference type="EMBL" id="DXFW01000004">
    <property type="protein sequence ID" value="HIX04756.1"/>
    <property type="molecule type" value="Genomic_DNA"/>
</dbReference>
<sequence>MIVQDATACCAQGFDIVMPENAVYPQDYPPAESEVTVVGELQVDRSMEEYGLIFLRLENVTFE</sequence>
<evidence type="ECO:0000313" key="1">
    <source>
        <dbReference type="EMBL" id="HIX04756.1"/>
    </source>
</evidence>
<dbReference type="Proteomes" id="UP000824193">
    <property type="component" value="Unassembled WGS sequence"/>
</dbReference>
<reference evidence="1" key="1">
    <citation type="journal article" date="2021" name="PeerJ">
        <title>Extensive microbial diversity within the chicken gut microbiome revealed by metagenomics and culture.</title>
        <authorList>
            <person name="Gilroy R."/>
            <person name="Ravi A."/>
            <person name="Getino M."/>
            <person name="Pursley I."/>
            <person name="Horton D.L."/>
            <person name="Alikhan N.F."/>
            <person name="Baker D."/>
            <person name="Gharbi K."/>
            <person name="Hall N."/>
            <person name="Watson M."/>
            <person name="Adriaenssens E.M."/>
            <person name="Foster-Nyarko E."/>
            <person name="Jarju S."/>
            <person name="Secka A."/>
            <person name="Antonio M."/>
            <person name="Oren A."/>
            <person name="Chaudhuri R.R."/>
            <person name="La Ragione R."/>
            <person name="Hildebrand F."/>
            <person name="Pallen M.J."/>
        </authorList>
    </citation>
    <scope>NUCLEOTIDE SEQUENCE</scope>
    <source>
        <strain evidence="1">2239</strain>
    </source>
</reference>
<protein>
    <submittedName>
        <fullName evidence="1">Uncharacterized protein</fullName>
    </submittedName>
</protein>
<proteinExistence type="predicted"/>
<name>A0A9D1V279_9FIRM</name>
<evidence type="ECO:0000313" key="2">
    <source>
        <dbReference type="Proteomes" id="UP000824193"/>
    </source>
</evidence>
<reference evidence="1" key="2">
    <citation type="submission" date="2021-04" db="EMBL/GenBank/DDBJ databases">
        <authorList>
            <person name="Gilroy R."/>
        </authorList>
    </citation>
    <scope>NUCLEOTIDE SEQUENCE</scope>
    <source>
        <strain evidence="1">2239</strain>
    </source>
</reference>
<dbReference type="AlphaFoldDB" id="A0A9D1V279"/>
<organism evidence="1 2">
    <name type="scientific">Candidatus Allofournierella pullicola</name>
    <dbReference type="NCBI Taxonomy" id="2838596"/>
    <lineage>
        <taxon>Bacteria</taxon>
        <taxon>Bacillati</taxon>
        <taxon>Bacillota</taxon>
        <taxon>Clostridia</taxon>
        <taxon>Eubacteriales</taxon>
        <taxon>Oscillospiraceae</taxon>
        <taxon>Allofournierella</taxon>
    </lineage>
</organism>
<gene>
    <name evidence="1" type="ORF">H9865_01400</name>
</gene>
<accession>A0A9D1V279</accession>